<organism evidence="1 2">
    <name type="scientific">Candidatus Nitrosocosmicus franklandianus</name>
    <dbReference type="NCBI Taxonomy" id="1798806"/>
    <lineage>
        <taxon>Archaea</taxon>
        <taxon>Nitrososphaerota</taxon>
        <taxon>Nitrososphaeria</taxon>
        <taxon>Nitrososphaerales</taxon>
        <taxon>Nitrososphaeraceae</taxon>
        <taxon>Candidatus Nitrosocosmicus</taxon>
    </lineage>
</organism>
<reference evidence="1 2" key="1">
    <citation type="submission" date="2019-02" db="EMBL/GenBank/DDBJ databases">
        <authorList>
            <person name="Lehtovirta-Morley E L."/>
        </authorList>
    </citation>
    <scope>NUCLEOTIDE SEQUENCE [LARGE SCALE GENOMIC DNA]</scope>
    <source>
        <strain evidence="1">NFRAN1</strain>
    </source>
</reference>
<dbReference type="KEGG" id="nfn:NFRAN_2471"/>
<keyword evidence="2" id="KW-1185">Reference proteome</keyword>
<dbReference type="AlphaFoldDB" id="A0A484IAM0"/>
<dbReference type="EMBL" id="LR216287">
    <property type="protein sequence ID" value="VFJ14793.1"/>
    <property type="molecule type" value="Genomic_DNA"/>
</dbReference>
<accession>A0A484IAM0</accession>
<name>A0A484IAM0_9ARCH</name>
<evidence type="ECO:0000313" key="1">
    <source>
        <dbReference type="EMBL" id="VFJ14793.1"/>
    </source>
</evidence>
<gene>
    <name evidence="1" type="ORF">NFRAN_2471</name>
</gene>
<sequence>MYIDNVISEKKNSNPMVAPLNYSFKKFSSIGPFVDLDGKIKHCVICGIPATQEAIFTVDGAIIVEKYCDSCSKKDIK</sequence>
<dbReference type="OrthoDB" id="9048at2157"/>
<evidence type="ECO:0000313" key="2">
    <source>
        <dbReference type="Proteomes" id="UP000294299"/>
    </source>
</evidence>
<dbReference type="RefSeq" id="WP_134484901.1">
    <property type="nucleotide sequence ID" value="NZ_LR216287.1"/>
</dbReference>
<dbReference type="GeneID" id="39421662"/>
<protein>
    <submittedName>
        <fullName evidence="1">Uncharacterized protein</fullName>
    </submittedName>
</protein>
<proteinExistence type="predicted"/>
<dbReference type="Proteomes" id="UP000294299">
    <property type="component" value="Chromosome NFRAN"/>
</dbReference>